<dbReference type="EMBL" id="JBANRG010000041">
    <property type="protein sequence ID" value="KAK7447375.1"/>
    <property type="molecule type" value="Genomic_DNA"/>
</dbReference>
<keyword evidence="3" id="KW-1185">Reference proteome</keyword>
<protein>
    <recommendedName>
        <fullName evidence="1">NADH:flavin oxidoreductase/NADH oxidase N-terminal domain-containing protein</fullName>
    </recommendedName>
</protein>
<evidence type="ECO:0000313" key="3">
    <source>
        <dbReference type="Proteomes" id="UP001498398"/>
    </source>
</evidence>
<reference evidence="2 3" key="1">
    <citation type="submission" date="2024-01" db="EMBL/GenBank/DDBJ databases">
        <title>A draft genome for the cacao thread blight pathogen Marasmiellus scandens.</title>
        <authorList>
            <person name="Baruah I.K."/>
            <person name="Leung J."/>
            <person name="Bukari Y."/>
            <person name="Amoako-Attah I."/>
            <person name="Meinhardt L.W."/>
            <person name="Bailey B.A."/>
            <person name="Cohen S.P."/>
        </authorList>
    </citation>
    <scope>NUCLEOTIDE SEQUENCE [LARGE SCALE GENOMIC DNA]</scope>
    <source>
        <strain evidence="2 3">GH-19</strain>
    </source>
</reference>
<evidence type="ECO:0000313" key="2">
    <source>
        <dbReference type="EMBL" id="KAK7447375.1"/>
    </source>
</evidence>
<dbReference type="Proteomes" id="UP001498398">
    <property type="component" value="Unassembled WGS sequence"/>
</dbReference>
<dbReference type="InterPro" id="IPR001155">
    <property type="entry name" value="OxRdtase_FMN_N"/>
</dbReference>
<dbReference type="CDD" id="cd02933">
    <property type="entry name" value="OYE_like_FMN"/>
    <property type="match status" value="1"/>
</dbReference>
<organism evidence="2 3">
    <name type="scientific">Marasmiellus scandens</name>
    <dbReference type="NCBI Taxonomy" id="2682957"/>
    <lineage>
        <taxon>Eukaryota</taxon>
        <taxon>Fungi</taxon>
        <taxon>Dikarya</taxon>
        <taxon>Basidiomycota</taxon>
        <taxon>Agaricomycotina</taxon>
        <taxon>Agaricomycetes</taxon>
        <taxon>Agaricomycetidae</taxon>
        <taxon>Agaricales</taxon>
        <taxon>Marasmiineae</taxon>
        <taxon>Omphalotaceae</taxon>
        <taxon>Marasmiellus</taxon>
    </lineage>
</organism>
<sequence>MSSTSLVAALFQPLQLGPITLKNRIFISALTRNRSVPTNVPNEINVEYYEQRAGSAGLIISEGVLITRQGTEWPWAPGIWSQEQIHGWKKVTDTVHEQESFIFAQLWHLGRVSHPDAPEQIASGKPVYAPSAISARGGKFRHLPGTPGYVTPTVLDDPMTIIELYKQAAINAKEAGFDGVELHAASGYLVNQFLDSTSNHRTDEWGGSIENRARFALEALKVLIEVWGADRVGMRVTPAQGFNDMGMPLSETIETYSYFISEADKLGIVYINLVRYIPHTDWEFDGKKRGTPHDVISTYAPLIKHATIFSNGAFTPEEAASFVADGKVAGIFFGVPWIANPDLAKRIQCGKPLNDKPTVELFYGHGGDLEEQRKGYTDYPLANYE</sequence>
<proteinExistence type="predicted"/>
<dbReference type="PANTHER" id="PTHR22893">
    <property type="entry name" value="NADH OXIDOREDUCTASE-RELATED"/>
    <property type="match status" value="1"/>
</dbReference>
<dbReference type="PANTHER" id="PTHR22893:SF91">
    <property type="entry name" value="NADPH DEHYDROGENASE 2-RELATED"/>
    <property type="match status" value="1"/>
</dbReference>
<dbReference type="Gene3D" id="3.20.20.70">
    <property type="entry name" value="Aldolase class I"/>
    <property type="match status" value="1"/>
</dbReference>
<gene>
    <name evidence="2" type="ORF">VKT23_014085</name>
</gene>
<dbReference type="InterPro" id="IPR013785">
    <property type="entry name" value="Aldolase_TIM"/>
</dbReference>
<dbReference type="SUPFAM" id="SSF51395">
    <property type="entry name" value="FMN-linked oxidoreductases"/>
    <property type="match status" value="1"/>
</dbReference>
<comment type="caution">
    <text evidence="2">The sequence shown here is derived from an EMBL/GenBank/DDBJ whole genome shotgun (WGS) entry which is preliminary data.</text>
</comment>
<feature type="domain" description="NADH:flavin oxidoreductase/NADH oxidase N-terminal" evidence="1">
    <location>
        <begin position="10"/>
        <end position="354"/>
    </location>
</feature>
<dbReference type="Pfam" id="PF00724">
    <property type="entry name" value="Oxidored_FMN"/>
    <property type="match status" value="1"/>
</dbReference>
<name>A0ABR1J3U5_9AGAR</name>
<dbReference type="InterPro" id="IPR045247">
    <property type="entry name" value="Oye-like"/>
</dbReference>
<evidence type="ECO:0000259" key="1">
    <source>
        <dbReference type="Pfam" id="PF00724"/>
    </source>
</evidence>
<accession>A0ABR1J3U5</accession>